<dbReference type="EMBL" id="JAWQEG010000616">
    <property type="protein sequence ID" value="KAK3887704.1"/>
    <property type="molecule type" value="Genomic_DNA"/>
</dbReference>
<keyword evidence="4" id="KW-1185">Reference proteome</keyword>
<evidence type="ECO:0000313" key="3">
    <source>
        <dbReference type="EMBL" id="KAK3887704.1"/>
    </source>
</evidence>
<evidence type="ECO:0000313" key="4">
    <source>
        <dbReference type="Proteomes" id="UP001286313"/>
    </source>
</evidence>
<name>A0AAE1G9G1_PETCI</name>
<accession>A0AAE1G9G1</accession>
<feature type="chain" id="PRO_5041929300" description="Secreted protein" evidence="2">
    <location>
        <begin position="19"/>
        <end position="109"/>
    </location>
</feature>
<feature type="region of interest" description="Disordered" evidence="1">
    <location>
        <begin position="53"/>
        <end position="87"/>
    </location>
</feature>
<keyword evidence="2" id="KW-0732">Signal</keyword>
<evidence type="ECO:0000256" key="1">
    <source>
        <dbReference type="SAM" id="MobiDB-lite"/>
    </source>
</evidence>
<gene>
    <name evidence="3" type="ORF">Pcinc_008189</name>
</gene>
<comment type="caution">
    <text evidence="3">The sequence shown here is derived from an EMBL/GenBank/DDBJ whole genome shotgun (WGS) entry which is preliminary data.</text>
</comment>
<dbReference type="AlphaFoldDB" id="A0AAE1G9G1"/>
<proteinExistence type="predicted"/>
<evidence type="ECO:0008006" key="5">
    <source>
        <dbReference type="Google" id="ProtNLM"/>
    </source>
</evidence>
<sequence>MSWSGFLQSLPLASRVSAATLVDTAKTRLKLPWINEERATRVARVAINPAWRSPWPPRHPSPHRVGTKPGKSKYSTRGPSFPVLIEGNRSPTGLRDCFWRLTTDNAIPY</sequence>
<feature type="signal peptide" evidence="2">
    <location>
        <begin position="1"/>
        <end position="18"/>
    </location>
</feature>
<reference evidence="3" key="1">
    <citation type="submission" date="2023-10" db="EMBL/GenBank/DDBJ databases">
        <title>Genome assemblies of two species of porcelain crab, Petrolisthes cinctipes and Petrolisthes manimaculis (Anomura: Porcellanidae).</title>
        <authorList>
            <person name="Angst P."/>
        </authorList>
    </citation>
    <scope>NUCLEOTIDE SEQUENCE</scope>
    <source>
        <strain evidence="3">PB745_01</strain>
        <tissue evidence="3">Gill</tissue>
    </source>
</reference>
<protein>
    <recommendedName>
        <fullName evidence="5">Secreted protein</fullName>
    </recommendedName>
</protein>
<organism evidence="3 4">
    <name type="scientific">Petrolisthes cinctipes</name>
    <name type="common">Flat porcelain crab</name>
    <dbReference type="NCBI Taxonomy" id="88211"/>
    <lineage>
        <taxon>Eukaryota</taxon>
        <taxon>Metazoa</taxon>
        <taxon>Ecdysozoa</taxon>
        <taxon>Arthropoda</taxon>
        <taxon>Crustacea</taxon>
        <taxon>Multicrustacea</taxon>
        <taxon>Malacostraca</taxon>
        <taxon>Eumalacostraca</taxon>
        <taxon>Eucarida</taxon>
        <taxon>Decapoda</taxon>
        <taxon>Pleocyemata</taxon>
        <taxon>Anomura</taxon>
        <taxon>Galatheoidea</taxon>
        <taxon>Porcellanidae</taxon>
        <taxon>Petrolisthes</taxon>
    </lineage>
</organism>
<evidence type="ECO:0000256" key="2">
    <source>
        <dbReference type="SAM" id="SignalP"/>
    </source>
</evidence>
<dbReference type="Proteomes" id="UP001286313">
    <property type="component" value="Unassembled WGS sequence"/>
</dbReference>